<dbReference type="SUPFAM" id="SSF141447">
    <property type="entry name" value="PA2021-like"/>
    <property type="match status" value="1"/>
</dbReference>
<dbReference type="Proteomes" id="UP000182902">
    <property type="component" value="Unassembled WGS sequence"/>
</dbReference>
<dbReference type="AlphaFoldDB" id="A0A1H3RWA0"/>
<evidence type="ECO:0008006" key="3">
    <source>
        <dbReference type="Google" id="ProtNLM"/>
    </source>
</evidence>
<proteinExistence type="predicted"/>
<protein>
    <recommendedName>
        <fullName evidence="3">DUF3203 domain-containing protein</fullName>
    </recommendedName>
</protein>
<sequence length="79" mass="8511">MPVRIDNQTCFFKVADDGQEYALPATDVTVSTDSAKSMSFVELKGNRVYITEAEADALTVAGAQDGRKHLKATDSDSVI</sequence>
<dbReference type="InterPro" id="IPR021564">
    <property type="entry name" value="DUF3203"/>
</dbReference>
<gene>
    <name evidence="1" type="ORF">SAMN05216247_108334</name>
</gene>
<dbReference type="EMBL" id="FNOX01000008">
    <property type="protein sequence ID" value="SDZ29986.1"/>
    <property type="molecule type" value="Genomic_DNA"/>
</dbReference>
<evidence type="ECO:0000313" key="1">
    <source>
        <dbReference type="EMBL" id="SDZ29986.1"/>
    </source>
</evidence>
<accession>A0A1H3RWA0</accession>
<dbReference type="Gene3D" id="3.40.1170.40">
    <property type="entry name" value="Protein of unknown function DUF3203"/>
    <property type="match status" value="1"/>
</dbReference>
<dbReference type="InterPro" id="IPR038079">
    <property type="entry name" value="PA2021-like_sf"/>
</dbReference>
<dbReference type="Pfam" id="PF11462">
    <property type="entry name" value="DUF3203"/>
    <property type="match status" value="1"/>
</dbReference>
<reference evidence="1 2" key="1">
    <citation type="submission" date="2016-10" db="EMBL/GenBank/DDBJ databases">
        <authorList>
            <person name="de Groot N.N."/>
        </authorList>
    </citation>
    <scope>NUCLEOTIDE SEQUENCE [LARGE SCALE GENOMIC DNA]</scope>
    <source>
        <strain evidence="1 2">ICMP 14252</strain>
    </source>
</reference>
<evidence type="ECO:0000313" key="2">
    <source>
        <dbReference type="Proteomes" id="UP000182902"/>
    </source>
</evidence>
<dbReference type="RefSeq" id="WP_069788845.1">
    <property type="nucleotide sequence ID" value="NZ_FNOX01000008.1"/>
</dbReference>
<organism evidence="1 2">
    <name type="scientific">Pseudomonas salomonii</name>
    <dbReference type="NCBI Taxonomy" id="191391"/>
    <lineage>
        <taxon>Bacteria</taxon>
        <taxon>Pseudomonadati</taxon>
        <taxon>Pseudomonadota</taxon>
        <taxon>Gammaproteobacteria</taxon>
        <taxon>Pseudomonadales</taxon>
        <taxon>Pseudomonadaceae</taxon>
        <taxon>Pseudomonas</taxon>
    </lineage>
</organism>
<name>A0A1H3RWA0_9PSED</name>